<dbReference type="EMBL" id="AUBJ02000001">
    <property type="protein sequence ID" value="MCP2333895.1"/>
    <property type="molecule type" value="Genomic_DNA"/>
</dbReference>
<evidence type="ECO:0000313" key="2">
    <source>
        <dbReference type="Proteomes" id="UP000791080"/>
    </source>
</evidence>
<gene>
    <name evidence="1" type="ORF">G443_004165</name>
</gene>
<comment type="caution">
    <text evidence="1">The sequence shown here is derived from an EMBL/GenBank/DDBJ whole genome shotgun (WGS) entry which is preliminary data.</text>
</comment>
<dbReference type="Proteomes" id="UP000791080">
    <property type="component" value="Unassembled WGS sequence"/>
</dbReference>
<proteinExistence type="predicted"/>
<keyword evidence="2" id="KW-1185">Reference proteome</keyword>
<evidence type="ECO:0000313" key="1">
    <source>
        <dbReference type="EMBL" id="MCP2333895.1"/>
    </source>
</evidence>
<sequence>MRELIEKYRWADQDEDLVLTLAVTTCGSVDEVVSAYGGSGRGPVLLTHDDAWVPQEDFGSYFHVQVLTEGARTVMIEPNGWAGSLPGIARRASSRGFFLSVHWSMSGTRRVVEARGGAVVSWFNPFLIAEPGGAGDLVPAWAEDTVFDDEWPNASSFAAVELRTGLAVDRSWFTTPLPTYRIPDPDQLLADDSKARTP</sequence>
<name>A0ABT1JMY4_ACTCY</name>
<protein>
    <submittedName>
        <fullName evidence="1">Uncharacterized protein</fullName>
    </submittedName>
</protein>
<dbReference type="RefSeq" id="WP_026419020.1">
    <property type="nucleotide sequence ID" value="NZ_AUBJ02000001.1"/>
</dbReference>
<organism evidence="1 2">
    <name type="scientific">Actinoalloteichus caeruleus DSM 43889</name>
    <dbReference type="NCBI Taxonomy" id="1120930"/>
    <lineage>
        <taxon>Bacteria</taxon>
        <taxon>Bacillati</taxon>
        <taxon>Actinomycetota</taxon>
        <taxon>Actinomycetes</taxon>
        <taxon>Pseudonocardiales</taxon>
        <taxon>Pseudonocardiaceae</taxon>
        <taxon>Actinoalloteichus</taxon>
        <taxon>Actinoalloteichus cyanogriseus</taxon>
    </lineage>
</organism>
<reference evidence="1 2" key="1">
    <citation type="submission" date="2022-06" db="EMBL/GenBank/DDBJ databases">
        <title>Genomic Encyclopedia of Type Strains, Phase I: the one thousand microbial genomes (KMG-I) project.</title>
        <authorList>
            <person name="Kyrpides N."/>
        </authorList>
    </citation>
    <scope>NUCLEOTIDE SEQUENCE [LARGE SCALE GENOMIC DNA]</scope>
    <source>
        <strain evidence="1 2">DSM 43889</strain>
    </source>
</reference>
<accession>A0ABT1JMY4</accession>